<organism evidence="1 2">
    <name type="scientific">[Pasteurella] mairii</name>
    <dbReference type="NCBI Taxonomy" id="757"/>
    <lineage>
        <taxon>Bacteria</taxon>
        <taxon>Pseudomonadati</taxon>
        <taxon>Pseudomonadota</taxon>
        <taxon>Gammaproteobacteria</taxon>
        <taxon>Pasteurellales</taxon>
        <taxon>Pasteurellaceae</taxon>
    </lineage>
</organism>
<evidence type="ECO:0000313" key="1">
    <source>
        <dbReference type="EMBL" id="SUB33571.1"/>
    </source>
</evidence>
<dbReference type="AlphaFoldDB" id="A0A379B4Y6"/>
<dbReference type="OrthoDB" id="7031081at2"/>
<sequence length="153" mass="18117">MQQALHPYKNILISVVQYIQEFGNKPLNGIDNRPKCRCLLCKQEVFEKHMSTVSSSQGNFSHYPNRGYCPIKSQSVVSYSHCVPAIPNKQRALWLKQQFRKNWRQHYKQINHLAKNLKPIEFIQLLTIANQQRIWEYDQLQEYQLPYVLVTLA</sequence>
<proteinExistence type="predicted"/>
<keyword evidence="2" id="KW-1185">Reference proteome</keyword>
<gene>
    <name evidence="1" type="ORF">NCTC10699_01198</name>
</gene>
<reference evidence="1 2" key="1">
    <citation type="submission" date="2018-06" db="EMBL/GenBank/DDBJ databases">
        <authorList>
            <consortium name="Pathogen Informatics"/>
            <person name="Doyle S."/>
        </authorList>
    </citation>
    <scope>NUCLEOTIDE SEQUENCE [LARGE SCALE GENOMIC DNA]</scope>
    <source>
        <strain evidence="1 2">NCTC10699</strain>
    </source>
</reference>
<name>A0A379B4Y6_9PAST</name>
<protein>
    <submittedName>
        <fullName evidence="1">Uncharacterized protein</fullName>
    </submittedName>
</protein>
<evidence type="ECO:0000313" key="2">
    <source>
        <dbReference type="Proteomes" id="UP000254280"/>
    </source>
</evidence>
<accession>A0A379B4Y6</accession>
<dbReference type="Proteomes" id="UP000254280">
    <property type="component" value="Unassembled WGS sequence"/>
</dbReference>
<dbReference type="EMBL" id="UGSS01000002">
    <property type="protein sequence ID" value="SUB33571.1"/>
    <property type="molecule type" value="Genomic_DNA"/>
</dbReference>